<evidence type="ECO:0000313" key="2">
    <source>
        <dbReference type="Proteomes" id="UP001235712"/>
    </source>
</evidence>
<accession>A0ABT9P9R2</accession>
<dbReference type="EMBL" id="JAUSQZ010000001">
    <property type="protein sequence ID" value="MDP9829438.1"/>
    <property type="molecule type" value="Genomic_DNA"/>
</dbReference>
<name>A0ABT9P9R2_9ACTN</name>
<organism evidence="1 2">
    <name type="scientific">Kineosporia succinea</name>
    <dbReference type="NCBI Taxonomy" id="84632"/>
    <lineage>
        <taxon>Bacteria</taxon>
        <taxon>Bacillati</taxon>
        <taxon>Actinomycetota</taxon>
        <taxon>Actinomycetes</taxon>
        <taxon>Kineosporiales</taxon>
        <taxon>Kineosporiaceae</taxon>
        <taxon>Kineosporia</taxon>
    </lineage>
</organism>
<proteinExistence type="predicted"/>
<gene>
    <name evidence="1" type="ORF">J2S57_005187</name>
</gene>
<protein>
    <submittedName>
        <fullName evidence="1">Uncharacterized protein</fullName>
    </submittedName>
</protein>
<sequence length="119" mass="11800">MTTGGLTLALLGAQLLEVGSTRIRTRLDLTGYVKARLTAVIAGAGVGSLLVQRSTDQQVWVALDGASGPSVSLGAAGGVSSAWVTLPAASTGDQWLRLATAGGNGLASPVLGNVSLELA</sequence>
<comment type="caution">
    <text evidence="1">The sequence shown here is derived from an EMBL/GenBank/DDBJ whole genome shotgun (WGS) entry which is preliminary data.</text>
</comment>
<dbReference type="RefSeq" id="WP_307247622.1">
    <property type="nucleotide sequence ID" value="NZ_JAUSQZ010000001.1"/>
</dbReference>
<reference evidence="1 2" key="1">
    <citation type="submission" date="2023-07" db="EMBL/GenBank/DDBJ databases">
        <title>Sequencing the genomes of 1000 actinobacteria strains.</title>
        <authorList>
            <person name="Klenk H.-P."/>
        </authorList>
    </citation>
    <scope>NUCLEOTIDE SEQUENCE [LARGE SCALE GENOMIC DNA]</scope>
    <source>
        <strain evidence="1 2">DSM 44388</strain>
    </source>
</reference>
<keyword evidence="2" id="KW-1185">Reference proteome</keyword>
<dbReference type="Proteomes" id="UP001235712">
    <property type="component" value="Unassembled WGS sequence"/>
</dbReference>
<evidence type="ECO:0000313" key="1">
    <source>
        <dbReference type="EMBL" id="MDP9829438.1"/>
    </source>
</evidence>